<dbReference type="Gene3D" id="3.40.30.10">
    <property type="entry name" value="Glutaredoxin"/>
    <property type="match status" value="1"/>
</dbReference>
<organism evidence="1 2">
    <name type="scientific">Chitinophaga sancti</name>
    <dbReference type="NCBI Taxonomy" id="1004"/>
    <lineage>
        <taxon>Bacteria</taxon>
        <taxon>Pseudomonadati</taxon>
        <taxon>Bacteroidota</taxon>
        <taxon>Chitinophagia</taxon>
        <taxon>Chitinophagales</taxon>
        <taxon>Chitinophagaceae</taxon>
        <taxon>Chitinophaga</taxon>
    </lineage>
</organism>
<sequence>MCVSKQIGLSDEDRQGEPCGKQQGLLMNWIPLTTENQLETIKEASETETVVIFKHSTRCSISAVAKSRLDRAETPENMTFYYLDLIKYRKISDEIAAAYGVEHESPQVLLIKNGKCVYDESHSAIAMDELVSHAN</sequence>
<dbReference type="NCBIfam" id="TIGR04019">
    <property type="entry name" value="B_thiol_YtxJ"/>
    <property type="match status" value="1"/>
</dbReference>
<gene>
    <name evidence="1" type="primary">ytxJ</name>
    <name evidence="1" type="ORF">SR876_13295</name>
</gene>
<dbReference type="EMBL" id="CP140154">
    <property type="protein sequence ID" value="WQG92485.1"/>
    <property type="molecule type" value="Genomic_DNA"/>
</dbReference>
<dbReference type="Proteomes" id="UP001326715">
    <property type="component" value="Chromosome"/>
</dbReference>
<proteinExistence type="predicted"/>
<name>A0ABZ0XPY4_9BACT</name>
<protein>
    <submittedName>
        <fullName evidence="1">Bacillithiol system redox-active protein YtxJ</fullName>
    </submittedName>
</protein>
<dbReference type="SUPFAM" id="SSF52833">
    <property type="entry name" value="Thioredoxin-like"/>
    <property type="match status" value="1"/>
</dbReference>
<dbReference type="InterPro" id="IPR036249">
    <property type="entry name" value="Thioredoxin-like_sf"/>
</dbReference>
<reference evidence="1 2" key="1">
    <citation type="submission" date="2023-11" db="EMBL/GenBank/DDBJ databases">
        <title>MicrobeMod: A computational toolkit for identifying prokaryotic methylation and restriction-modification with nanopore sequencing.</title>
        <authorList>
            <person name="Crits-Christoph A."/>
            <person name="Kang S.C."/>
            <person name="Lee H."/>
            <person name="Ostrov N."/>
        </authorList>
    </citation>
    <scope>NUCLEOTIDE SEQUENCE [LARGE SCALE GENOMIC DNA]</scope>
    <source>
        <strain evidence="1 2">ATCC 23090</strain>
    </source>
</reference>
<keyword evidence="2" id="KW-1185">Reference proteome</keyword>
<accession>A0ABZ0XPY4</accession>
<evidence type="ECO:0000313" key="2">
    <source>
        <dbReference type="Proteomes" id="UP001326715"/>
    </source>
</evidence>
<evidence type="ECO:0000313" key="1">
    <source>
        <dbReference type="EMBL" id="WQG92485.1"/>
    </source>
</evidence>
<dbReference type="RefSeq" id="WP_322518605.1">
    <property type="nucleotide sequence ID" value="NZ_CP139972.1"/>
</dbReference>
<dbReference type="Pfam" id="PF11009">
    <property type="entry name" value="BrxC"/>
    <property type="match status" value="1"/>
</dbReference>
<dbReference type="InterPro" id="IPR022551">
    <property type="entry name" value="BrxC"/>
</dbReference>